<dbReference type="InterPro" id="IPR027417">
    <property type="entry name" value="P-loop_NTPase"/>
</dbReference>
<dbReference type="eggNOG" id="KOG0953">
    <property type="taxonomic scope" value="Eukaryota"/>
</dbReference>
<dbReference type="OrthoDB" id="6692397at2759"/>
<evidence type="ECO:0000256" key="1">
    <source>
        <dbReference type="ARBA" id="ARBA00001936"/>
    </source>
</evidence>
<feature type="region of interest" description="Disordered" evidence="12">
    <location>
        <begin position="942"/>
        <end position="998"/>
    </location>
</feature>
<dbReference type="EC" id="3.6.4.13" evidence="4"/>
<feature type="compositionally biased region" description="Basic and acidic residues" evidence="12">
    <location>
        <begin position="827"/>
        <end position="839"/>
    </location>
</feature>
<evidence type="ECO:0000259" key="13">
    <source>
        <dbReference type="PROSITE" id="PS51194"/>
    </source>
</evidence>
<dbReference type="Proteomes" id="UP000016924">
    <property type="component" value="Unassembled WGS sequence"/>
</dbReference>
<evidence type="ECO:0000256" key="7">
    <source>
        <dbReference type="ARBA" id="ARBA00022806"/>
    </source>
</evidence>
<evidence type="ECO:0000256" key="8">
    <source>
        <dbReference type="ARBA" id="ARBA00022840"/>
    </source>
</evidence>
<sequence length="998" mass="111043">MQRRKRIPGQCIFCAFRSQTWLPRQQPRGAAAAFSTTASLRAFRKLQLTKLDLPENPRSVIRPLFLDPEKRRRDAGFRRNLLLDIADPQKKSLARRRGEISLKGQVRGRAGRVTVRGMKNLILERLEALEEEMRQSELRQTLKVDDVSFGKLYGAFRRQIAESITYTSIAPPEDEEQPLFTSLMDAFIKRGQDELDAQLRHICYGHLVGSKFTKTDIENQKVLADLRYPTEWFPKARTMQRQIHVHVGPTNSGKTYHALKRLEQAESGCYAGPLRLLAHEVFTRLNAKGKRCALITGEERRYPDEETDLPFMSSCTVEMVPLGADLDVAVIDEIQMLGSEERGWAWTQAFLGLQAKEVHLCGEERTVPLIKQLAAMTGDKVEIHHYKRLSPLQMSSESLKGRLGKLQKGDCIVVFSVMGIHAMRKEIERATGKKVAIVYGSLPPETRAQQARLFNDPNNDYDYLVASDAIGMGLNLSIKRVIFESAQKNNGYQMVTLKTADIKQIAGRAGRYRTAAQATEPAQVPPVVDVDDGASPAREPAVDTANPPAPAPPTDNTNIGYVTTLEEFDFPTVAKAMLSEAEPIRTAGIIPPASIIERFSSYFPPGTPFSYILLRLSEISQTSGRFHMCGLRDQLAIADTIQPVTGLTTVDRIIFCAAPASKRDKGMHKLLRALAECVAEQRAGSLLDIAEFNLEVLDQEPDPSRRYLSELETLHKGLVLYLWLSYRFSGVFTTRALCFHVKELVENKIEECLRNFAFTPEMRQKIRAKREREILEALQENFGLPEEDAAERTRQVRHEGMFTINPARVAVPDAGLEGPTTNEGAEEGDRQAGEPALDREPLSEEVARMLQDKDVDLTEHGVEAEEIDEEQTPELAETSEVQATGTSALNETAGGATDDIPPVAPFIRRVHGSLPPSIEQTAGNTAAGEHALNLQNEADAKATPTTTTVQGIDHQSSTPRLAEINLESDDIAPRKNTTPPLPYDEDGAKGTPYASYHI</sequence>
<dbReference type="GO" id="GO:0016787">
    <property type="term" value="F:hydrolase activity"/>
    <property type="evidence" value="ECO:0007669"/>
    <property type="project" value="UniProtKB-KW"/>
</dbReference>
<feature type="region of interest" description="Disordered" evidence="12">
    <location>
        <begin position="514"/>
        <end position="557"/>
    </location>
</feature>
<dbReference type="SUPFAM" id="SSF52540">
    <property type="entry name" value="P-loop containing nucleoside triphosphate hydrolases"/>
    <property type="match status" value="1"/>
</dbReference>
<evidence type="ECO:0000256" key="3">
    <source>
        <dbReference type="ARBA" id="ARBA00004173"/>
    </source>
</evidence>
<dbReference type="GO" id="GO:0005524">
    <property type="term" value="F:ATP binding"/>
    <property type="evidence" value="ECO:0007669"/>
    <property type="project" value="UniProtKB-KW"/>
</dbReference>
<protein>
    <recommendedName>
        <fullName evidence="4">RNA helicase</fullName>
        <ecNumber evidence="4">3.6.4.13</ecNumber>
    </recommendedName>
</protein>
<dbReference type="PANTHER" id="PTHR12131">
    <property type="entry name" value="ATP-DEPENDENT RNA AND DNA HELICASE"/>
    <property type="match status" value="1"/>
</dbReference>
<dbReference type="CDD" id="cd17913">
    <property type="entry name" value="DEXQc_Suv3"/>
    <property type="match status" value="1"/>
</dbReference>
<dbReference type="HOGENOM" id="CLU_010647_1_0_1"/>
<organism evidence="14 15">
    <name type="scientific">Coniosporium apollinis (strain CBS 100218)</name>
    <name type="common">Rock-inhabiting black yeast</name>
    <dbReference type="NCBI Taxonomy" id="1168221"/>
    <lineage>
        <taxon>Eukaryota</taxon>
        <taxon>Fungi</taxon>
        <taxon>Dikarya</taxon>
        <taxon>Ascomycota</taxon>
        <taxon>Pezizomycotina</taxon>
        <taxon>Dothideomycetes</taxon>
        <taxon>Dothideomycetes incertae sedis</taxon>
        <taxon>Coniosporium</taxon>
    </lineage>
</organism>
<evidence type="ECO:0000256" key="9">
    <source>
        <dbReference type="ARBA" id="ARBA00022946"/>
    </source>
</evidence>
<dbReference type="Gene3D" id="1.20.58.1080">
    <property type="match status" value="1"/>
</dbReference>
<dbReference type="Pfam" id="PF12513">
    <property type="entry name" value="SUV3_C"/>
    <property type="match status" value="1"/>
</dbReference>
<keyword evidence="8" id="KW-0067">ATP-binding</keyword>
<proteinExistence type="predicted"/>
<comment type="cofactor">
    <cofactor evidence="2">
        <name>Mg(2+)</name>
        <dbReference type="ChEBI" id="CHEBI:18420"/>
    </cofactor>
</comment>
<comment type="cofactor">
    <cofactor evidence="1">
        <name>Mn(2+)</name>
        <dbReference type="ChEBI" id="CHEBI:29035"/>
    </cofactor>
</comment>
<feature type="domain" description="Helicase C-terminal" evidence="13">
    <location>
        <begin position="398"/>
        <end position="560"/>
    </location>
</feature>
<comment type="subcellular location">
    <subcellularLocation>
        <location evidence="3">Mitochondrion</location>
    </subcellularLocation>
</comment>
<evidence type="ECO:0000313" key="14">
    <source>
        <dbReference type="EMBL" id="EON61151.1"/>
    </source>
</evidence>
<keyword evidence="6" id="KW-0378">Hydrolase</keyword>
<dbReference type="PROSITE" id="PS51194">
    <property type="entry name" value="HELICASE_CTER"/>
    <property type="match status" value="1"/>
</dbReference>
<dbReference type="GO" id="GO:0000965">
    <property type="term" value="P:mitochondrial RNA 3'-end processing"/>
    <property type="evidence" value="ECO:0007669"/>
    <property type="project" value="TreeGrafter"/>
</dbReference>
<evidence type="ECO:0000313" key="15">
    <source>
        <dbReference type="Proteomes" id="UP000016924"/>
    </source>
</evidence>
<dbReference type="Gene3D" id="3.40.50.300">
    <property type="entry name" value="P-loop containing nucleotide triphosphate hydrolases"/>
    <property type="match status" value="2"/>
</dbReference>
<dbReference type="InterPro" id="IPR055206">
    <property type="entry name" value="DEXQc_SUV3"/>
</dbReference>
<evidence type="ECO:0000256" key="10">
    <source>
        <dbReference type="ARBA" id="ARBA00023128"/>
    </source>
</evidence>
<evidence type="ECO:0000256" key="4">
    <source>
        <dbReference type="ARBA" id="ARBA00012552"/>
    </source>
</evidence>
<keyword evidence="7" id="KW-0347">Helicase</keyword>
<dbReference type="GO" id="GO:0045025">
    <property type="term" value="C:mitochondrial degradosome"/>
    <property type="evidence" value="ECO:0007669"/>
    <property type="project" value="TreeGrafter"/>
</dbReference>
<keyword evidence="10" id="KW-0496">Mitochondrion</keyword>
<dbReference type="GO" id="GO:0003724">
    <property type="term" value="F:RNA helicase activity"/>
    <property type="evidence" value="ECO:0007669"/>
    <property type="project" value="UniProtKB-EC"/>
</dbReference>
<keyword evidence="5" id="KW-0547">Nucleotide-binding</keyword>
<dbReference type="InterPro" id="IPR001650">
    <property type="entry name" value="Helicase_C-like"/>
</dbReference>
<dbReference type="InterPro" id="IPR050699">
    <property type="entry name" value="RNA-DNA_Helicase"/>
</dbReference>
<dbReference type="STRING" id="1168221.R7YHQ1"/>
<dbReference type="FunFam" id="3.40.50.300:FF:000269">
    <property type="entry name" value="ATP-dependent RNA helicase SUPV3L1, mitochondrial"/>
    <property type="match status" value="1"/>
</dbReference>
<dbReference type="Pfam" id="PF18147">
    <property type="entry name" value="Suv3_C_1"/>
    <property type="match status" value="1"/>
</dbReference>
<dbReference type="Pfam" id="PF00271">
    <property type="entry name" value="Helicase_C"/>
    <property type="match status" value="1"/>
</dbReference>
<evidence type="ECO:0000256" key="2">
    <source>
        <dbReference type="ARBA" id="ARBA00001946"/>
    </source>
</evidence>
<reference evidence="15" key="1">
    <citation type="submission" date="2012-06" db="EMBL/GenBank/DDBJ databases">
        <title>The genome sequence of Coniosporium apollinis CBS 100218.</title>
        <authorList>
            <consortium name="The Broad Institute Genome Sequencing Platform"/>
            <person name="Cuomo C."/>
            <person name="Gorbushina A."/>
            <person name="Noack S."/>
            <person name="Walker B."/>
            <person name="Young S.K."/>
            <person name="Zeng Q."/>
            <person name="Gargeya S."/>
            <person name="Fitzgerald M."/>
            <person name="Haas B."/>
            <person name="Abouelleil A."/>
            <person name="Alvarado L."/>
            <person name="Arachchi H.M."/>
            <person name="Berlin A.M."/>
            <person name="Chapman S.B."/>
            <person name="Goldberg J."/>
            <person name="Griggs A."/>
            <person name="Gujja S."/>
            <person name="Hansen M."/>
            <person name="Howarth C."/>
            <person name="Imamovic A."/>
            <person name="Larimer J."/>
            <person name="McCowan C."/>
            <person name="Montmayeur A."/>
            <person name="Murphy C."/>
            <person name="Neiman D."/>
            <person name="Pearson M."/>
            <person name="Priest M."/>
            <person name="Roberts A."/>
            <person name="Saif S."/>
            <person name="Shea T."/>
            <person name="Sisk P."/>
            <person name="Sykes S."/>
            <person name="Wortman J."/>
            <person name="Nusbaum C."/>
            <person name="Birren B."/>
        </authorList>
    </citation>
    <scope>NUCLEOTIDE SEQUENCE [LARGE SCALE GENOMIC DNA]</scope>
    <source>
        <strain evidence="15">CBS 100218</strain>
    </source>
</reference>
<dbReference type="PANTHER" id="PTHR12131:SF1">
    <property type="entry name" value="ATP-DEPENDENT RNA HELICASE SUPV3L1, MITOCHONDRIAL-RELATED"/>
    <property type="match status" value="1"/>
</dbReference>
<evidence type="ECO:0000256" key="5">
    <source>
        <dbReference type="ARBA" id="ARBA00022741"/>
    </source>
</evidence>
<comment type="catalytic activity">
    <reaction evidence="11">
        <text>ATP + H2O = ADP + phosphate + H(+)</text>
        <dbReference type="Rhea" id="RHEA:13065"/>
        <dbReference type="ChEBI" id="CHEBI:15377"/>
        <dbReference type="ChEBI" id="CHEBI:15378"/>
        <dbReference type="ChEBI" id="CHEBI:30616"/>
        <dbReference type="ChEBI" id="CHEBI:43474"/>
        <dbReference type="ChEBI" id="CHEBI:456216"/>
        <dbReference type="EC" id="3.6.4.13"/>
    </reaction>
</comment>
<feature type="compositionally biased region" description="Polar residues" evidence="12">
    <location>
        <begin position="943"/>
        <end position="959"/>
    </location>
</feature>
<dbReference type="RefSeq" id="XP_007776468.1">
    <property type="nucleotide sequence ID" value="XM_007778278.1"/>
</dbReference>
<evidence type="ECO:0000256" key="11">
    <source>
        <dbReference type="ARBA" id="ARBA00047984"/>
    </source>
</evidence>
<dbReference type="SMART" id="SM00490">
    <property type="entry name" value="HELICc"/>
    <property type="match status" value="1"/>
</dbReference>
<dbReference type="InterPro" id="IPR041082">
    <property type="entry name" value="Suv3_C_1"/>
</dbReference>
<dbReference type="AlphaFoldDB" id="R7YHQ1"/>
<evidence type="ECO:0000256" key="12">
    <source>
        <dbReference type="SAM" id="MobiDB-lite"/>
    </source>
</evidence>
<gene>
    <name evidence="14" type="ORF">W97_00362</name>
</gene>
<feature type="region of interest" description="Disordered" evidence="12">
    <location>
        <begin position="812"/>
        <end position="839"/>
    </location>
</feature>
<dbReference type="InterPro" id="IPR044774">
    <property type="entry name" value="Suv3_DEXQc"/>
</dbReference>
<dbReference type="EMBL" id="JH767554">
    <property type="protein sequence ID" value="EON61151.1"/>
    <property type="molecule type" value="Genomic_DNA"/>
</dbReference>
<keyword evidence="9" id="KW-0809">Transit peptide</keyword>
<accession>R7YHQ1</accession>
<evidence type="ECO:0000256" key="6">
    <source>
        <dbReference type="ARBA" id="ARBA00022801"/>
    </source>
</evidence>
<dbReference type="GeneID" id="19897673"/>
<keyword evidence="15" id="KW-1185">Reference proteome</keyword>
<dbReference type="InterPro" id="IPR022192">
    <property type="entry name" value="SUV3_C"/>
</dbReference>
<dbReference type="Pfam" id="PF22527">
    <property type="entry name" value="DEXQc_Suv3"/>
    <property type="match status" value="1"/>
</dbReference>
<dbReference type="CDD" id="cd18805">
    <property type="entry name" value="SF2_C_suv3"/>
    <property type="match status" value="1"/>
</dbReference>
<name>R7YHQ1_CONA1</name>